<evidence type="ECO:0000256" key="1">
    <source>
        <dbReference type="ARBA" id="ARBA00001974"/>
    </source>
</evidence>
<dbReference type="RefSeq" id="WP_112745905.1">
    <property type="nucleotide sequence ID" value="NZ_QMFY01000002.1"/>
</dbReference>
<name>A0A364Y5H2_9BACT</name>
<feature type="domain" description="Acyl-CoA oxidase/dehydrogenase middle" evidence="7">
    <location>
        <begin position="122"/>
        <end position="207"/>
    </location>
</feature>
<keyword evidence="3 5" id="KW-0285">Flavoprotein</keyword>
<evidence type="ECO:0000259" key="8">
    <source>
        <dbReference type="Pfam" id="PF02771"/>
    </source>
</evidence>
<comment type="caution">
    <text evidence="9">The sequence shown here is derived from an EMBL/GenBank/DDBJ whole genome shotgun (WGS) entry which is preliminary data.</text>
</comment>
<dbReference type="Gene3D" id="1.10.540.10">
    <property type="entry name" value="Acyl-CoA dehydrogenase/oxidase, N-terminal domain"/>
    <property type="match status" value="1"/>
</dbReference>
<gene>
    <name evidence="9" type="ORF">DQQ10_05895</name>
</gene>
<keyword evidence="10" id="KW-1185">Reference proteome</keyword>
<dbReference type="PIRSF" id="PIRSF016578">
    <property type="entry name" value="HsaA"/>
    <property type="match status" value="1"/>
</dbReference>
<dbReference type="InterPro" id="IPR006091">
    <property type="entry name" value="Acyl-CoA_Oxase/DH_mid-dom"/>
</dbReference>
<evidence type="ECO:0000256" key="4">
    <source>
        <dbReference type="ARBA" id="ARBA00022827"/>
    </source>
</evidence>
<evidence type="ECO:0008006" key="11">
    <source>
        <dbReference type="Google" id="ProtNLM"/>
    </source>
</evidence>
<organism evidence="9 10">
    <name type="scientific">Pseudochryseolinea flava</name>
    <dbReference type="NCBI Taxonomy" id="2059302"/>
    <lineage>
        <taxon>Bacteria</taxon>
        <taxon>Pseudomonadati</taxon>
        <taxon>Bacteroidota</taxon>
        <taxon>Cytophagia</taxon>
        <taxon>Cytophagales</taxon>
        <taxon>Fulvivirgaceae</taxon>
        <taxon>Pseudochryseolinea</taxon>
    </lineage>
</organism>
<reference evidence="9 10" key="1">
    <citation type="submission" date="2018-06" db="EMBL/GenBank/DDBJ databases">
        <title>Chryseolinea flavus sp. nov., a member of the phylum Bacteroidetes isolated from soil.</title>
        <authorList>
            <person name="Li Y."/>
            <person name="Wang J."/>
        </authorList>
    </citation>
    <scope>NUCLEOTIDE SEQUENCE [LARGE SCALE GENOMIC DNA]</scope>
    <source>
        <strain evidence="9 10">SDU1-6</strain>
    </source>
</reference>
<dbReference type="AlphaFoldDB" id="A0A364Y5H2"/>
<dbReference type="InterPro" id="IPR037069">
    <property type="entry name" value="AcylCoA_DH/ox_N_sf"/>
</dbReference>
<dbReference type="EMBL" id="QMFY01000002">
    <property type="protein sequence ID" value="RAW02082.1"/>
    <property type="molecule type" value="Genomic_DNA"/>
</dbReference>
<dbReference type="PANTHER" id="PTHR43884:SF12">
    <property type="entry name" value="ISOVALERYL-COA DEHYDROGENASE, MITOCHONDRIAL-RELATED"/>
    <property type="match status" value="1"/>
</dbReference>
<dbReference type="GO" id="GO:0006552">
    <property type="term" value="P:L-leucine catabolic process"/>
    <property type="evidence" value="ECO:0007669"/>
    <property type="project" value="TreeGrafter"/>
</dbReference>
<protein>
    <recommendedName>
        <fullName evidence="11">Acyl-CoA dehydrogenase</fullName>
    </recommendedName>
</protein>
<dbReference type="Pfam" id="PF00441">
    <property type="entry name" value="Acyl-CoA_dh_1"/>
    <property type="match status" value="1"/>
</dbReference>
<dbReference type="Gene3D" id="1.20.140.10">
    <property type="entry name" value="Butyryl-CoA Dehydrogenase, subunit A, domain 3"/>
    <property type="match status" value="1"/>
</dbReference>
<dbReference type="InterPro" id="IPR046373">
    <property type="entry name" value="Acyl-CoA_Oxase/DH_mid-dom_sf"/>
</dbReference>
<keyword evidence="4 5" id="KW-0274">FAD</keyword>
<sequence>MVLAAINLPSILKELAPEIEKQGQDCDVENKFAEKNFRLLKERDVYKALIPIELGGGGVQYADVCYFLKNLARLCPSTSLALSMHMHLVAVLVFKHLNGDAMATTTLKAVAEKDLTLLSTGGGDWVSSNGTARKVDGGYTINCTKSFCSGAPMADVAVMSCAYNDGTKEQVLHFSVSLTTQGVEIVNDWNAMGMRGTGSNTIHFKDVFVPEEKITLIRERGKWHQLWNVVSTLAFPVFVSPYAGIVEEIINRTVALIAKKSDCESFCASSLGEMHNHYQIVNMALQRLIDNANNLSISPSNNSAATALQAKSIITQHGRLSAQAAMEALGGKSYYQKTGIERLYRDLLAGEFHPMQSSKQKEMLGYHLIGRTLAG</sequence>
<comment type="cofactor">
    <cofactor evidence="1 5">
        <name>FAD</name>
        <dbReference type="ChEBI" id="CHEBI:57692"/>
    </cofactor>
</comment>
<evidence type="ECO:0000259" key="6">
    <source>
        <dbReference type="Pfam" id="PF00441"/>
    </source>
</evidence>
<dbReference type="OrthoDB" id="1170793at2"/>
<dbReference type="GO" id="GO:0050660">
    <property type="term" value="F:flavin adenine dinucleotide binding"/>
    <property type="evidence" value="ECO:0007669"/>
    <property type="project" value="InterPro"/>
</dbReference>
<dbReference type="Pfam" id="PF02771">
    <property type="entry name" value="Acyl-CoA_dh_N"/>
    <property type="match status" value="1"/>
</dbReference>
<feature type="domain" description="Acyl-CoA dehydrogenase/oxidase N-terminal" evidence="8">
    <location>
        <begin position="17"/>
        <end position="95"/>
    </location>
</feature>
<dbReference type="InterPro" id="IPR009075">
    <property type="entry name" value="AcylCo_DH/oxidase_C"/>
</dbReference>
<dbReference type="InterPro" id="IPR009100">
    <property type="entry name" value="AcylCoA_DH/oxidase_NM_dom_sf"/>
</dbReference>
<feature type="domain" description="Acyl-CoA dehydrogenase/oxidase C-terminal" evidence="6">
    <location>
        <begin position="270"/>
        <end position="350"/>
    </location>
</feature>
<evidence type="ECO:0000256" key="5">
    <source>
        <dbReference type="RuleBase" id="RU362125"/>
    </source>
</evidence>
<comment type="similarity">
    <text evidence="2 5">Belongs to the acyl-CoA dehydrogenase family.</text>
</comment>
<dbReference type="InterPro" id="IPR013786">
    <property type="entry name" value="AcylCoA_DH/ox_N"/>
</dbReference>
<evidence type="ECO:0000313" key="9">
    <source>
        <dbReference type="EMBL" id="RAW02082.1"/>
    </source>
</evidence>
<dbReference type="Proteomes" id="UP000251889">
    <property type="component" value="Unassembled WGS sequence"/>
</dbReference>
<evidence type="ECO:0000256" key="3">
    <source>
        <dbReference type="ARBA" id="ARBA00022630"/>
    </source>
</evidence>
<dbReference type="Pfam" id="PF02770">
    <property type="entry name" value="Acyl-CoA_dh_M"/>
    <property type="match status" value="1"/>
</dbReference>
<dbReference type="GO" id="GO:0008470">
    <property type="term" value="F:3-methylbutanoyl-CoA dehydrogenase activity"/>
    <property type="evidence" value="ECO:0007669"/>
    <property type="project" value="TreeGrafter"/>
</dbReference>
<dbReference type="SUPFAM" id="SSF56645">
    <property type="entry name" value="Acyl-CoA dehydrogenase NM domain-like"/>
    <property type="match status" value="1"/>
</dbReference>
<dbReference type="InterPro" id="IPR036250">
    <property type="entry name" value="AcylCo_DH-like_C"/>
</dbReference>
<accession>A0A364Y5H2</accession>
<evidence type="ECO:0000259" key="7">
    <source>
        <dbReference type="Pfam" id="PF02770"/>
    </source>
</evidence>
<evidence type="ECO:0000313" key="10">
    <source>
        <dbReference type="Proteomes" id="UP000251889"/>
    </source>
</evidence>
<dbReference type="PANTHER" id="PTHR43884">
    <property type="entry name" value="ACYL-COA DEHYDROGENASE"/>
    <property type="match status" value="1"/>
</dbReference>
<dbReference type="Gene3D" id="2.40.110.10">
    <property type="entry name" value="Butyryl-CoA Dehydrogenase, subunit A, domain 2"/>
    <property type="match status" value="1"/>
</dbReference>
<keyword evidence="5" id="KW-0560">Oxidoreductase</keyword>
<evidence type="ECO:0000256" key="2">
    <source>
        <dbReference type="ARBA" id="ARBA00009347"/>
    </source>
</evidence>
<dbReference type="SUPFAM" id="SSF47203">
    <property type="entry name" value="Acyl-CoA dehydrogenase C-terminal domain-like"/>
    <property type="match status" value="1"/>
</dbReference>
<proteinExistence type="inferred from homology"/>